<dbReference type="PANTHER" id="PTHR43586">
    <property type="entry name" value="CYSTEINE DESULFURASE"/>
    <property type="match status" value="1"/>
</dbReference>
<gene>
    <name evidence="7" type="ORF">ATN88_07550</name>
</gene>
<dbReference type="Gene3D" id="3.40.640.10">
    <property type="entry name" value="Type I PLP-dependent aspartate aminotransferase-like (Major domain)"/>
    <property type="match status" value="1"/>
</dbReference>
<dbReference type="Proteomes" id="UP000070529">
    <property type="component" value="Unassembled WGS sequence"/>
</dbReference>
<evidence type="ECO:0000256" key="1">
    <source>
        <dbReference type="ARBA" id="ARBA00001933"/>
    </source>
</evidence>
<proteinExistence type="inferred from homology"/>
<keyword evidence="8" id="KW-1185">Reference proteome</keyword>
<organism evidence="7 8">
    <name type="scientific">Enterovibrio coralii</name>
    <dbReference type="NCBI Taxonomy" id="294935"/>
    <lineage>
        <taxon>Bacteria</taxon>
        <taxon>Pseudomonadati</taxon>
        <taxon>Pseudomonadota</taxon>
        <taxon>Gammaproteobacteria</taxon>
        <taxon>Vibrionales</taxon>
        <taxon>Vibrionaceae</taxon>
        <taxon>Enterovibrio</taxon>
    </lineage>
</organism>
<comment type="cofactor">
    <cofactor evidence="1 5">
        <name>pyridoxal 5'-phosphate</name>
        <dbReference type="ChEBI" id="CHEBI:597326"/>
    </cofactor>
</comment>
<dbReference type="InterPro" id="IPR015421">
    <property type="entry name" value="PyrdxlP-dep_Trfase_major"/>
</dbReference>
<comment type="similarity">
    <text evidence="2">Belongs to the class-V pyridoxal-phosphate-dependent aminotransferase family. Csd subfamily.</text>
</comment>
<dbReference type="Gene3D" id="3.90.1150.10">
    <property type="entry name" value="Aspartate Aminotransferase, domain 1"/>
    <property type="match status" value="1"/>
</dbReference>
<evidence type="ECO:0000256" key="5">
    <source>
        <dbReference type="RuleBase" id="RU004504"/>
    </source>
</evidence>
<keyword evidence="3" id="KW-0663">Pyridoxal phosphate</keyword>
<protein>
    <recommendedName>
        <fullName evidence="6">Aminotransferase class V domain-containing protein</fullName>
    </recommendedName>
</protein>
<dbReference type="GO" id="GO:0031071">
    <property type="term" value="F:cysteine desulfurase activity"/>
    <property type="evidence" value="ECO:0007669"/>
    <property type="project" value="UniProtKB-EC"/>
</dbReference>
<dbReference type="InterPro" id="IPR000192">
    <property type="entry name" value="Aminotrans_V_dom"/>
</dbReference>
<reference evidence="7 8" key="1">
    <citation type="submission" date="2015-11" db="EMBL/GenBank/DDBJ databases">
        <title>Genomic Taxonomy of the Vibrionaceae.</title>
        <authorList>
            <person name="Gomez-Gil B."/>
            <person name="Enciso-Ibarra J."/>
        </authorList>
    </citation>
    <scope>NUCLEOTIDE SEQUENCE [LARGE SCALE GENOMIC DNA]</scope>
    <source>
        <strain evidence="7 8">CAIM 912</strain>
    </source>
</reference>
<dbReference type="InterPro" id="IPR015422">
    <property type="entry name" value="PyrdxlP-dep_Trfase_small"/>
</dbReference>
<evidence type="ECO:0000256" key="3">
    <source>
        <dbReference type="ARBA" id="ARBA00022898"/>
    </source>
</evidence>
<dbReference type="PROSITE" id="PS00595">
    <property type="entry name" value="AA_TRANSFER_CLASS_5"/>
    <property type="match status" value="1"/>
</dbReference>
<dbReference type="EMBL" id="LNTY01000050">
    <property type="protein sequence ID" value="KXF80532.1"/>
    <property type="molecule type" value="Genomic_DNA"/>
</dbReference>
<evidence type="ECO:0000256" key="4">
    <source>
        <dbReference type="ARBA" id="ARBA00050776"/>
    </source>
</evidence>
<evidence type="ECO:0000313" key="7">
    <source>
        <dbReference type="EMBL" id="KXF80532.1"/>
    </source>
</evidence>
<evidence type="ECO:0000259" key="6">
    <source>
        <dbReference type="Pfam" id="PF00266"/>
    </source>
</evidence>
<dbReference type="InterPro" id="IPR015424">
    <property type="entry name" value="PyrdxlP-dep_Trfase"/>
</dbReference>
<comment type="caution">
    <text evidence="7">The sequence shown here is derived from an EMBL/GenBank/DDBJ whole genome shotgun (WGS) entry which is preliminary data.</text>
</comment>
<dbReference type="AlphaFoldDB" id="A0A135I519"/>
<dbReference type="SUPFAM" id="SSF53383">
    <property type="entry name" value="PLP-dependent transferases"/>
    <property type="match status" value="1"/>
</dbReference>
<dbReference type="Pfam" id="PF00266">
    <property type="entry name" value="Aminotran_5"/>
    <property type="match status" value="1"/>
</dbReference>
<evidence type="ECO:0000256" key="2">
    <source>
        <dbReference type="ARBA" id="ARBA00010447"/>
    </source>
</evidence>
<accession>A0A135I519</accession>
<dbReference type="InterPro" id="IPR020578">
    <property type="entry name" value="Aminotrans_V_PyrdxlP_BS"/>
</dbReference>
<feature type="domain" description="Aminotransferase class V" evidence="6">
    <location>
        <begin position="19"/>
        <end position="381"/>
    </location>
</feature>
<sequence length="395" mass="43632">MEKFRQEFPILNGEQPILYFDNAATSLKPEVVVRTVCDFYHSHTANIHRGAHSLSEITSSKYEDVRSTIARYYDVLPKEIVFTYGVTHGANLLAKSLHLTKNDTVIASELEHHSNILPWTDAEVVLCPIDDNGLIDLNKLRDLLQKKRVRLVAIQQASNVTGVVQPIKQISELVHEYNALLVIDAAQSAPHLLPGPGDIDCDVYLVSGHKMLAPSGTGFMFIKQSVIENLDVGYLGGGAINRVNGVNYELRPAPWRFESGTPNIEGVLGLGAAFNMLTEIKDSGKLYLEQLGGYLEEKLSAIPGVIPIGIDNPDRIKTIFSFTLAKDTVDIDQFAKLLSTTESIMCRSGSLCAHPFFDKVDSKGAIRISAYLYNTKAEIDIMARVIKRLSTFLMG</sequence>
<evidence type="ECO:0000313" key="8">
    <source>
        <dbReference type="Proteomes" id="UP000070529"/>
    </source>
</evidence>
<dbReference type="PANTHER" id="PTHR43586:SF8">
    <property type="entry name" value="CYSTEINE DESULFURASE 1, CHLOROPLASTIC"/>
    <property type="match status" value="1"/>
</dbReference>
<comment type="catalytic activity">
    <reaction evidence="4">
        <text>(sulfur carrier)-H + L-cysteine = (sulfur carrier)-SH + L-alanine</text>
        <dbReference type="Rhea" id="RHEA:43892"/>
        <dbReference type="Rhea" id="RHEA-COMP:14737"/>
        <dbReference type="Rhea" id="RHEA-COMP:14739"/>
        <dbReference type="ChEBI" id="CHEBI:29917"/>
        <dbReference type="ChEBI" id="CHEBI:35235"/>
        <dbReference type="ChEBI" id="CHEBI:57972"/>
        <dbReference type="ChEBI" id="CHEBI:64428"/>
        <dbReference type="EC" id="2.8.1.7"/>
    </reaction>
</comment>
<name>A0A135I519_9GAMM</name>
<dbReference type="STRING" id="294935.ATN88_07550"/>